<evidence type="ECO:0000313" key="2">
    <source>
        <dbReference type="Proteomes" id="UP000488299"/>
    </source>
</evidence>
<dbReference type="AlphaFoldDB" id="A0A7J5TW59"/>
<gene>
    <name evidence="1" type="ORF">F5984_17815</name>
</gene>
<dbReference type="Proteomes" id="UP000488299">
    <property type="component" value="Unassembled WGS sequence"/>
</dbReference>
<comment type="caution">
    <text evidence="1">The sequence shown here is derived from an EMBL/GenBank/DDBJ whole genome shotgun (WGS) entry which is preliminary data.</text>
</comment>
<dbReference type="PANTHER" id="PTHR43737:SF1">
    <property type="entry name" value="DUF1501 DOMAIN-CONTAINING PROTEIN"/>
    <property type="match status" value="1"/>
</dbReference>
<dbReference type="InterPro" id="IPR017850">
    <property type="entry name" value="Alkaline_phosphatase_core_sf"/>
</dbReference>
<dbReference type="SUPFAM" id="SSF53649">
    <property type="entry name" value="Alkaline phosphatase-like"/>
    <property type="match status" value="1"/>
</dbReference>
<organism evidence="1 2">
    <name type="scientific">Rudanella paleaurantiibacter</name>
    <dbReference type="NCBI Taxonomy" id="2614655"/>
    <lineage>
        <taxon>Bacteria</taxon>
        <taxon>Pseudomonadati</taxon>
        <taxon>Bacteroidota</taxon>
        <taxon>Cytophagia</taxon>
        <taxon>Cytophagales</taxon>
        <taxon>Cytophagaceae</taxon>
        <taxon>Rudanella</taxon>
    </lineage>
</organism>
<dbReference type="RefSeq" id="WP_152125584.1">
    <property type="nucleotide sequence ID" value="NZ_WELI01000007.1"/>
</dbReference>
<reference evidence="1 2" key="1">
    <citation type="submission" date="2019-10" db="EMBL/GenBank/DDBJ databases">
        <title>Rudanella paleaurantiibacter sp. nov., isolated from sludge.</title>
        <authorList>
            <person name="Xu S.Q."/>
        </authorList>
    </citation>
    <scope>NUCLEOTIDE SEQUENCE [LARGE SCALE GENOMIC DNA]</scope>
    <source>
        <strain evidence="1 2">HX-22-17</strain>
    </source>
</reference>
<dbReference type="Pfam" id="PF07394">
    <property type="entry name" value="DUF1501"/>
    <property type="match status" value="1"/>
</dbReference>
<dbReference type="PROSITE" id="PS51318">
    <property type="entry name" value="TAT"/>
    <property type="match status" value="1"/>
</dbReference>
<protein>
    <submittedName>
        <fullName evidence="1">DUF1501 domain-containing protein</fullName>
    </submittedName>
</protein>
<keyword evidence="2" id="KW-1185">Reference proteome</keyword>
<dbReference type="InterPro" id="IPR010869">
    <property type="entry name" value="DUF1501"/>
</dbReference>
<evidence type="ECO:0000313" key="1">
    <source>
        <dbReference type="EMBL" id="KAB7728691.1"/>
    </source>
</evidence>
<name>A0A7J5TW59_9BACT</name>
<sequence>MAHHHDEPFRVGGGDFSDLNRKLDRRDFLLRTASGLGAVALSGLLTGRALANPAEAMAHQISARLGQIAPKAKRVVYLFMAGGPSQFETFDYKPKLLSMLGKNLPDSVRKGQRLTGMSANQAALPIAPSAYQFKPYGKNQTWVSELLPYTAQVVDELCLIKSVYTEQINHDPAITFFQTGHQLPGRPSIGSWVSYGLGSENQNLPAFIVLVSKDASKDQPLYARLWGNGFLPSEHQGVQFRSGKDPVLFLNNPEGYDGTDRQQMLEYLTQLNQLQNESWGDPEVNARIAQYEMAYRMQTSVPDVMDTTREPDEVFDLYGPSSRDKGSYAANCLLARKLLEKDVRFVQLYHQGWDHHGGLPKGMKHQCGQIDRATAALIVDLKRRGLLEDTLVVWGGEFGRTVYSQGQLSATNYGRDHHPRCFTMWMAGAGVKAGITYGQTDDFSYNIVKDPVHVHDFQATLMHLLGVDHEQLTYKYQGRRFRLTDVHGKVVNGILS</sequence>
<proteinExistence type="predicted"/>
<dbReference type="Gene3D" id="3.40.720.10">
    <property type="entry name" value="Alkaline Phosphatase, subunit A"/>
    <property type="match status" value="1"/>
</dbReference>
<dbReference type="EMBL" id="WELI01000007">
    <property type="protein sequence ID" value="KAB7728691.1"/>
    <property type="molecule type" value="Genomic_DNA"/>
</dbReference>
<accession>A0A7J5TW59</accession>
<dbReference type="PANTHER" id="PTHR43737">
    <property type="entry name" value="BLL7424 PROTEIN"/>
    <property type="match status" value="1"/>
</dbReference>
<dbReference type="InterPro" id="IPR006311">
    <property type="entry name" value="TAT_signal"/>
</dbReference>